<dbReference type="PANTHER" id="PTHR30069:SF29">
    <property type="entry name" value="HEMOGLOBIN AND HEMOGLOBIN-HAPTOGLOBIN-BINDING PROTEIN 1-RELATED"/>
    <property type="match status" value="1"/>
</dbReference>
<dbReference type="Gene3D" id="2.170.130.10">
    <property type="entry name" value="TonB-dependent receptor, plug domain"/>
    <property type="match status" value="1"/>
</dbReference>
<dbReference type="PANTHER" id="PTHR30069">
    <property type="entry name" value="TONB-DEPENDENT OUTER MEMBRANE RECEPTOR"/>
    <property type="match status" value="1"/>
</dbReference>
<organism evidence="11 12">
    <name type="scientific">Flagellimonas hymeniacidonis</name>
    <dbReference type="NCBI Taxonomy" id="2603628"/>
    <lineage>
        <taxon>Bacteria</taxon>
        <taxon>Pseudomonadati</taxon>
        <taxon>Bacteroidota</taxon>
        <taxon>Flavobacteriia</taxon>
        <taxon>Flavobacteriales</taxon>
        <taxon>Flavobacteriaceae</taxon>
        <taxon>Flagellimonas</taxon>
    </lineage>
</organism>
<dbReference type="Gene3D" id="2.40.170.20">
    <property type="entry name" value="TonB-dependent receptor, beta-barrel domain"/>
    <property type="match status" value="1"/>
</dbReference>
<dbReference type="RefSeq" id="WP_147740715.1">
    <property type="nucleotide sequence ID" value="NZ_VRUR01000001.1"/>
</dbReference>
<evidence type="ECO:0000259" key="10">
    <source>
        <dbReference type="Pfam" id="PF07715"/>
    </source>
</evidence>
<comment type="similarity">
    <text evidence="8">Belongs to the TonB-dependent receptor family.</text>
</comment>
<feature type="chain" id="PRO_5023090812" evidence="9">
    <location>
        <begin position="19"/>
        <end position="874"/>
    </location>
</feature>
<evidence type="ECO:0000256" key="9">
    <source>
        <dbReference type="SAM" id="SignalP"/>
    </source>
</evidence>
<evidence type="ECO:0000313" key="11">
    <source>
        <dbReference type="EMBL" id="TXN36882.1"/>
    </source>
</evidence>
<dbReference type="PROSITE" id="PS52016">
    <property type="entry name" value="TONB_DEPENDENT_REC_3"/>
    <property type="match status" value="1"/>
</dbReference>
<proteinExistence type="inferred from homology"/>
<evidence type="ECO:0000256" key="4">
    <source>
        <dbReference type="ARBA" id="ARBA00022692"/>
    </source>
</evidence>
<comment type="subcellular location">
    <subcellularLocation>
        <location evidence="1 8">Cell outer membrane</location>
        <topology evidence="1 8">Multi-pass membrane protein</topology>
    </subcellularLocation>
</comment>
<evidence type="ECO:0000256" key="2">
    <source>
        <dbReference type="ARBA" id="ARBA00022448"/>
    </source>
</evidence>
<feature type="domain" description="TonB-dependent receptor plug" evidence="10">
    <location>
        <begin position="221"/>
        <end position="297"/>
    </location>
</feature>
<feature type="signal peptide" evidence="9">
    <location>
        <begin position="1"/>
        <end position="18"/>
    </location>
</feature>
<accession>A0A5C8V578</accession>
<evidence type="ECO:0000256" key="6">
    <source>
        <dbReference type="ARBA" id="ARBA00023136"/>
    </source>
</evidence>
<dbReference type="GO" id="GO:0009279">
    <property type="term" value="C:cell outer membrane"/>
    <property type="evidence" value="ECO:0007669"/>
    <property type="project" value="UniProtKB-SubCell"/>
</dbReference>
<gene>
    <name evidence="11" type="ORF">FVB32_00930</name>
</gene>
<dbReference type="InterPro" id="IPR037066">
    <property type="entry name" value="Plug_dom_sf"/>
</dbReference>
<keyword evidence="12" id="KW-1185">Reference proteome</keyword>
<evidence type="ECO:0000256" key="3">
    <source>
        <dbReference type="ARBA" id="ARBA00022452"/>
    </source>
</evidence>
<reference evidence="11 12" key="1">
    <citation type="submission" date="2019-08" db="EMBL/GenBank/DDBJ databases">
        <title>Professor.</title>
        <authorList>
            <person name="Park J.S."/>
        </authorList>
    </citation>
    <scope>NUCLEOTIDE SEQUENCE [LARGE SCALE GENOMIC DNA]</scope>
    <source>
        <strain evidence="11 12">176CP5-101</strain>
    </source>
</reference>
<keyword evidence="7 8" id="KW-0998">Cell outer membrane</keyword>
<dbReference type="SUPFAM" id="SSF56935">
    <property type="entry name" value="Porins"/>
    <property type="match status" value="1"/>
</dbReference>
<protein>
    <submittedName>
        <fullName evidence="11">TonB-dependent receptor</fullName>
    </submittedName>
</protein>
<keyword evidence="3 8" id="KW-1134">Transmembrane beta strand</keyword>
<keyword evidence="5 9" id="KW-0732">Signal</keyword>
<evidence type="ECO:0000256" key="7">
    <source>
        <dbReference type="ARBA" id="ARBA00023237"/>
    </source>
</evidence>
<evidence type="ECO:0000256" key="8">
    <source>
        <dbReference type="PROSITE-ProRule" id="PRU01360"/>
    </source>
</evidence>
<dbReference type="InterPro" id="IPR039426">
    <property type="entry name" value="TonB-dep_rcpt-like"/>
</dbReference>
<keyword evidence="2 8" id="KW-0813">Transport</keyword>
<evidence type="ECO:0000256" key="5">
    <source>
        <dbReference type="ARBA" id="ARBA00022729"/>
    </source>
</evidence>
<evidence type="ECO:0000313" key="12">
    <source>
        <dbReference type="Proteomes" id="UP000321456"/>
    </source>
</evidence>
<dbReference type="InterPro" id="IPR012910">
    <property type="entry name" value="Plug_dom"/>
</dbReference>
<evidence type="ECO:0000256" key="1">
    <source>
        <dbReference type="ARBA" id="ARBA00004571"/>
    </source>
</evidence>
<dbReference type="InterPro" id="IPR036942">
    <property type="entry name" value="Beta-barrel_TonB_sf"/>
</dbReference>
<dbReference type="InterPro" id="IPR008969">
    <property type="entry name" value="CarboxyPept-like_regulatory"/>
</dbReference>
<dbReference type="Pfam" id="PF13715">
    <property type="entry name" value="CarbopepD_reg_2"/>
    <property type="match status" value="1"/>
</dbReference>
<dbReference type="AlphaFoldDB" id="A0A5C8V578"/>
<keyword evidence="4 8" id="KW-0812">Transmembrane</keyword>
<dbReference type="EMBL" id="VRUR01000001">
    <property type="protein sequence ID" value="TXN36882.1"/>
    <property type="molecule type" value="Genomic_DNA"/>
</dbReference>
<keyword evidence="6 8" id="KW-0472">Membrane</keyword>
<dbReference type="GO" id="GO:0015344">
    <property type="term" value="F:siderophore uptake transmembrane transporter activity"/>
    <property type="evidence" value="ECO:0007669"/>
    <property type="project" value="TreeGrafter"/>
</dbReference>
<dbReference type="GO" id="GO:0044718">
    <property type="term" value="P:siderophore transmembrane transport"/>
    <property type="evidence" value="ECO:0007669"/>
    <property type="project" value="TreeGrafter"/>
</dbReference>
<comment type="caution">
    <text evidence="11">The sequence shown here is derived from an EMBL/GenBank/DDBJ whole genome shotgun (WGS) entry which is preliminary data.</text>
</comment>
<dbReference type="SUPFAM" id="SSF49464">
    <property type="entry name" value="Carboxypeptidase regulatory domain-like"/>
    <property type="match status" value="1"/>
</dbReference>
<sequence>MKKLLYLCLLLISIEAFSQQMVTIEYAVTPLKEVLLDLESKTTLTFSYAEASIVDKTITLSGSNLNESQLLSELANQTGLNFEKVSENQVIISVPPTKMDICGYLFDSDTSTPLPFATILIAGTIVGVTSDENGFFQLQEIEQDQNILIQYVGFSDKVIKASEYGVDDCKNIILFPEAQSLREVVVLAYLTKGIDKNSDGSFTLNNAEQGILPGLVEPDVFQSIQLIPGITSLDESASGIQIRGGSPDQNLIYYDGIKMYNTGHFFGMISAFNPYVTESAKVFKGGASPEYGDRISGVIDITTDANVPTKTNAGIGINGTHADGFLKAALGKQVALILSARRSYTDILETPTYTALSEKVFQNTKVVTDVTGQVIEDDDDDFSEVLGGDTFFFYDTSAKLLIQPSKNDNISISGLLTNNDLDFSSRDDEDITQDRLIIENKGASFNWNGTKFGKLRHSIKGYYSSFDSEYNNVISENFIEEEQNFRKNTVEDYGLDVNLALEFLPQHEVKLGYQYSNLDVFFELFRDEAGDGDIDPDDDDEIPLPPETRDFNVERNNTNQSSSVYGEYIFRPQNKGLVSLGVRGSHYSLVDKLYLEPRINIEYPLSPIFRIKGTAERRYQPVSQLIEFEDTQLRLENNIWTLSDGNEIPILESTQFSGGFLIDSGGWTFDIDGYVKNIKGLTSFTNGFTNAAEELSQGESDIFGVDVLLRKKIANYRVWLGYTYNNVEYTFEELQTNPFPGNNDVTHNFRISNTLDVKNWELSLGWTYRTGTPFTPVDSFSIVTGDIDFGAINSERLPNYHRLDASLLYKFGNSNTSNFRGTFGVSFQNLYSRQIPISVFYRVDENLETSAQELNQIEQLSLGFTPNATLRFFF</sequence>
<keyword evidence="11" id="KW-0675">Receptor</keyword>
<dbReference type="Proteomes" id="UP000321456">
    <property type="component" value="Unassembled WGS sequence"/>
</dbReference>
<dbReference type="Pfam" id="PF07715">
    <property type="entry name" value="Plug"/>
    <property type="match status" value="1"/>
</dbReference>
<name>A0A5C8V578_9FLAO</name>